<accession>A0A1E3NIS0</accession>
<dbReference type="CDD" id="cd12397">
    <property type="entry name" value="RRM2_Nop13p_fungi"/>
    <property type="match status" value="1"/>
</dbReference>
<dbReference type="GO" id="GO:0003723">
    <property type="term" value="F:RNA binding"/>
    <property type="evidence" value="ECO:0007669"/>
    <property type="project" value="UniProtKB-UniRule"/>
</dbReference>
<dbReference type="PROSITE" id="PS50102">
    <property type="entry name" value="RRM"/>
    <property type="match status" value="2"/>
</dbReference>
<dbReference type="Gene3D" id="3.30.70.330">
    <property type="match status" value="2"/>
</dbReference>
<feature type="compositionally biased region" description="Low complexity" evidence="3">
    <location>
        <begin position="296"/>
        <end position="309"/>
    </location>
</feature>
<evidence type="ECO:0000256" key="3">
    <source>
        <dbReference type="SAM" id="MobiDB-lite"/>
    </source>
</evidence>
<feature type="compositionally biased region" description="Low complexity" evidence="3">
    <location>
        <begin position="68"/>
        <end position="79"/>
    </location>
</feature>
<dbReference type="InterPro" id="IPR035979">
    <property type="entry name" value="RBD_domain_sf"/>
</dbReference>
<feature type="domain" description="RRM" evidence="4">
    <location>
        <begin position="90"/>
        <end position="171"/>
    </location>
</feature>
<dbReference type="PANTHER" id="PTHR23236:SF95">
    <property type="entry name" value="NUCLEOLAR PROTEIN 13"/>
    <property type="match status" value="1"/>
</dbReference>
<dbReference type="Pfam" id="PF00076">
    <property type="entry name" value="RRM_1"/>
    <property type="match status" value="2"/>
</dbReference>
<dbReference type="STRING" id="763406.A0A1E3NIS0"/>
<sequence>MTDKDAPVVEIEINLDADTPLSKKELRRIKKGKTTLEKIQKKKAKKLASAAAGAPAGAVEAAEKASGEEGAAESAAGEDAGPKQPKRSDFGIWIGNLSFDTTRDELVNFITAKAGVLAKSDIARVNLPTRGTKNRGFAYVDFHTEEQLEHALKLSESELNGRKVLIKNSKSYEGRPEKPEGATSALSKNPPSRILFVGNLSFDTTQDLLQDHFKHCGEIVKIRMATFEDSGKCKGFAFIDFKDVDGPTAALKDRTCKKLINRPLRLEFGEDRSQRKVVPNAKRAFEEYAAPAVSSSASAPAAAQQPVVSKGFQEKQDRPAKRIHHSSARPEGRVTSSVALANAQRQSAAVVKSTGKKITF</sequence>
<evidence type="ECO:0000256" key="1">
    <source>
        <dbReference type="ARBA" id="ARBA00022884"/>
    </source>
</evidence>
<feature type="compositionally biased region" description="Low complexity" evidence="3">
    <location>
        <begin position="47"/>
        <end position="60"/>
    </location>
</feature>
<dbReference type="SUPFAM" id="SSF54928">
    <property type="entry name" value="RNA-binding domain, RBD"/>
    <property type="match status" value="2"/>
</dbReference>
<feature type="region of interest" description="Disordered" evidence="3">
    <location>
        <begin position="296"/>
        <end position="335"/>
    </location>
</feature>
<keyword evidence="1 2" id="KW-0694">RNA-binding</keyword>
<dbReference type="InterPro" id="IPR012677">
    <property type="entry name" value="Nucleotide-bd_a/b_plait_sf"/>
</dbReference>
<evidence type="ECO:0000313" key="5">
    <source>
        <dbReference type="EMBL" id="ODQ45478.1"/>
    </source>
</evidence>
<name>A0A1E3NIS0_9ASCO</name>
<keyword evidence="6" id="KW-1185">Reference proteome</keyword>
<dbReference type="EMBL" id="KV454005">
    <property type="protein sequence ID" value="ODQ45478.1"/>
    <property type="molecule type" value="Genomic_DNA"/>
</dbReference>
<dbReference type="Proteomes" id="UP000094455">
    <property type="component" value="Unassembled WGS sequence"/>
</dbReference>
<dbReference type="GO" id="GO:0005730">
    <property type="term" value="C:nucleolus"/>
    <property type="evidence" value="ECO:0007669"/>
    <property type="project" value="TreeGrafter"/>
</dbReference>
<dbReference type="InterPro" id="IPR000504">
    <property type="entry name" value="RRM_dom"/>
</dbReference>
<evidence type="ECO:0000259" key="4">
    <source>
        <dbReference type="PROSITE" id="PS50102"/>
    </source>
</evidence>
<reference evidence="5 6" key="1">
    <citation type="journal article" date="2016" name="Proc. Natl. Acad. Sci. U.S.A.">
        <title>Comparative genomics of biotechnologically important yeasts.</title>
        <authorList>
            <person name="Riley R."/>
            <person name="Haridas S."/>
            <person name="Wolfe K.H."/>
            <person name="Lopes M.R."/>
            <person name="Hittinger C.T."/>
            <person name="Goeker M."/>
            <person name="Salamov A.A."/>
            <person name="Wisecaver J.H."/>
            <person name="Long T.M."/>
            <person name="Calvey C.H."/>
            <person name="Aerts A.L."/>
            <person name="Barry K.W."/>
            <person name="Choi C."/>
            <person name="Clum A."/>
            <person name="Coughlan A.Y."/>
            <person name="Deshpande S."/>
            <person name="Douglass A.P."/>
            <person name="Hanson S.J."/>
            <person name="Klenk H.-P."/>
            <person name="LaButti K.M."/>
            <person name="Lapidus A."/>
            <person name="Lindquist E.A."/>
            <person name="Lipzen A.M."/>
            <person name="Meier-Kolthoff J.P."/>
            <person name="Ohm R.A."/>
            <person name="Otillar R.P."/>
            <person name="Pangilinan J.L."/>
            <person name="Peng Y."/>
            <person name="Rokas A."/>
            <person name="Rosa C.A."/>
            <person name="Scheuner C."/>
            <person name="Sibirny A.A."/>
            <person name="Slot J.C."/>
            <person name="Stielow J.B."/>
            <person name="Sun H."/>
            <person name="Kurtzman C.P."/>
            <person name="Blackwell M."/>
            <person name="Grigoriev I.V."/>
            <person name="Jeffries T.W."/>
        </authorList>
    </citation>
    <scope>NUCLEOTIDE SEQUENCE [LARGE SCALE GENOMIC DNA]</scope>
    <source>
        <strain evidence="5 6">NRRL Y-2026</strain>
    </source>
</reference>
<dbReference type="AlphaFoldDB" id="A0A1E3NIS0"/>
<gene>
    <name evidence="5" type="ORF">PICMEDRAFT_60215</name>
</gene>
<dbReference type="GeneID" id="30180104"/>
<dbReference type="OrthoDB" id="1875751at2759"/>
<dbReference type="PANTHER" id="PTHR23236">
    <property type="entry name" value="EUKARYOTIC TRANSLATION INITIATION FACTOR 4B/4H"/>
    <property type="match status" value="1"/>
</dbReference>
<feature type="domain" description="RRM" evidence="4">
    <location>
        <begin position="193"/>
        <end position="271"/>
    </location>
</feature>
<evidence type="ECO:0000313" key="6">
    <source>
        <dbReference type="Proteomes" id="UP000094455"/>
    </source>
</evidence>
<dbReference type="RefSeq" id="XP_019016591.1">
    <property type="nucleotide sequence ID" value="XM_019163417.1"/>
</dbReference>
<protein>
    <recommendedName>
        <fullName evidence="4">RRM domain-containing protein</fullName>
    </recommendedName>
</protein>
<feature type="region of interest" description="Disordered" evidence="3">
    <location>
        <begin position="47"/>
        <end position="87"/>
    </location>
</feature>
<proteinExistence type="predicted"/>
<dbReference type="InterPro" id="IPR034226">
    <property type="entry name" value="Nop13/Rnp24_RRM2"/>
</dbReference>
<dbReference type="SMART" id="SM00360">
    <property type="entry name" value="RRM"/>
    <property type="match status" value="2"/>
</dbReference>
<evidence type="ECO:0000256" key="2">
    <source>
        <dbReference type="PROSITE-ProRule" id="PRU00176"/>
    </source>
</evidence>
<organism evidence="5 6">
    <name type="scientific">Pichia membranifaciens NRRL Y-2026</name>
    <dbReference type="NCBI Taxonomy" id="763406"/>
    <lineage>
        <taxon>Eukaryota</taxon>
        <taxon>Fungi</taxon>
        <taxon>Dikarya</taxon>
        <taxon>Ascomycota</taxon>
        <taxon>Saccharomycotina</taxon>
        <taxon>Pichiomycetes</taxon>
        <taxon>Pichiales</taxon>
        <taxon>Pichiaceae</taxon>
        <taxon>Pichia</taxon>
    </lineage>
</organism>